<evidence type="ECO:0000256" key="2">
    <source>
        <dbReference type="ARBA" id="ARBA00004127"/>
    </source>
</evidence>
<feature type="transmembrane region" description="Helical" evidence="17">
    <location>
        <begin position="15"/>
        <end position="35"/>
    </location>
</feature>
<comment type="catalytic activity">
    <reaction evidence="1">
        <text>9-(9Z-hexadecenoyloxy)-octadecanoate + H2O = (9Z)-hexadecenoate + 9-hydroxy-octadecanoate + H(+)</text>
        <dbReference type="Rhea" id="RHEA:52068"/>
        <dbReference type="ChEBI" id="CHEBI:15377"/>
        <dbReference type="ChEBI" id="CHEBI:15378"/>
        <dbReference type="ChEBI" id="CHEBI:32372"/>
        <dbReference type="ChEBI" id="CHEBI:136286"/>
        <dbReference type="ChEBI" id="CHEBI:136309"/>
    </reaction>
    <physiologicalReaction direction="left-to-right" evidence="1">
        <dbReference type="Rhea" id="RHEA:52069"/>
    </physiologicalReaction>
</comment>
<evidence type="ECO:0000256" key="9">
    <source>
        <dbReference type="ARBA" id="ARBA00047863"/>
    </source>
</evidence>
<evidence type="ECO:0000256" key="15">
    <source>
        <dbReference type="ARBA" id="ARBA00049322"/>
    </source>
</evidence>
<feature type="transmembrane region" description="Helical" evidence="17">
    <location>
        <begin position="65"/>
        <end position="85"/>
    </location>
</feature>
<dbReference type="EnsemblMetazoa" id="XM_022798166">
    <property type="protein sequence ID" value="XP_022653901"/>
    <property type="gene ID" value="LOC111247361"/>
</dbReference>
<dbReference type="PANTHER" id="PTHR10989:SF16">
    <property type="entry name" value="AT02829P-RELATED"/>
    <property type="match status" value="1"/>
</dbReference>
<comment type="catalytic activity">
    <reaction evidence="7">
        <text>12-hexadecanoyloxy-octadecanoate + H2O = 12-hydroxyoctadecanoate + hexadecanoate + H(+)</text>
        <dbReference type="Rhea" id="RHEA:52056"/>
        <dbReference type="ChEBI" id="CHEBI:7896"/>
        <dbReference type="ChEBI" id="CHEBI:15377"/>
        <dbReference type="ChEBI" id="CHEBI:15378"/>
        <dbReference type="ChEBI" id="CHEBI:83677"/>
        <dbReference type="ChEBI" id="CHEBI:84201"/>
    </reaction>
    <physiologicalReaction direction="left-to-right" evidence="7">
        <dbReference type="Rhea" id="RHEA:52057"/>
    </physiologicalReaction>
</comment>
<dbReference type="GO" id="GO:0016020">
    <property type="term" value="C:membrane"/>
    <property type="evidence" value="ECO:0007669"/>
    <property type="project" value="InterPro"/>
</dbReference>
<dbReference type="KEGG" id="vde:111247361"/>
<evidence type="ECO:0000256" key="7">
    <source>
        <dbReference type="ARBA" id="ARBA00047368"/>
    </source>
</evidence>
<comment type="similarity">
    <text evidence="3">Belongs to the AIG1 family.</text>
</comment>
<evidence type="ECO:0000256" key="17">
    <source>
        <dbReference type="SAM" id="Phobius"/>
    </source>
</evidence>
<proteinExistence type="inferred from homology"/>
<sequence>MTAAGLQAPPPVARLFQFVAFSVYTYTIYYSVFYVNVPPLSRNYAIAGKAKFLTQWNLLIRLRDFLFCSICLPSCIFVSTVFWGLYAIDRELIFPKRVEKYYPNWVNHCSHSLIVVTALVESLLSPHYQPSRGASFKALLTWFTTYLLWVLYLGLIHDVWVYPVMQVLSPVGLTAFFIGCFIIVLALHLAVTSIIEDYGHCGRAICHQRHDRFRLEVYDYILSQNF</sequence>
<evidence type="ECO:0000256" key="6">
    <source>
        <dbReference type="ARBA" id="ARBA00023136"/>
    </source>
</evidence>
<keyword evidence="19" id="KW-1185">Reference proteome</keyword>
<evidence type="ECO:0000256" key="10">
    <source>
        <dbReference type="ARBA" id="ARBA00048680"/>
    </source>
</evidence>
<comment type="subcellular location">
    <subcellularLocation>
        <location evidence="2">Endomembrane system</location>
        <topology evidence="2">Multi-pass membrane protein</topology>
    </subcellularLocation>
</comment>
<evidence type="ECO:0000256" key="8">
    <source>
        <dbReference type="ARBA" id="ARBA00047427"/>
    </source>
</evidence>
<dbReference type="GeneID" id="111247361"/>
<comment type="catalytic activity">
    <reaction evidence="10">
        <text>12-octadecanoyloxy-octadecanoate + H2O = 12-hydroxyoctadecanoate + octadecanoate + H(+)</text>
        <dbReference type="Rhea" id="RHEA:52080"/>
        <dbReference type="ChEBI" id="CHEBI:15377"/>
        <dbReference type="ChEBI" id="CHEBI:15378"/>
        <dbReference type="ChEBI" id="CHEBI:25629"/>
        <dbReference type="ChEBI" id="CHEBI:84201"/>
        <dbReference type="ChEBI" id="CHEBI:136330"/>
    </reaction>
    <physiologicalReaction direction="left-to-right" evidence="10">
        <dbReference type="Rhea" id="RHEA:52081"/>
    </physiologicalReaction>
</comment>
<evidence type="ECO:0000256" key="11">
    <source>
        <dbReference type="ARBA" id="ARBA00048701"/>
    </source>
</evidence>
<dbReference type="GO" id="GO:0012505">
    <property type="term" value="C:endomembrane system"/>
    <property type="evidence" value="ECO:0007669"/>
    <property type="project" value="UniProtKB-SubCell"/>
</dbReference>
<dbReference type="InterPro" id="IPR006838">
    <property type="entry name" value="ADTRP_AIG1"/>
</dbReference>
<feature type="transmembrane region" description="Helical" evidence="17">
    <location>
        <begin position="136"/>
        <end position="155"/>
    </location>
</feature>
<evidence type="ECO:0000313" key="19">
    <source>
        <dbReference type="Proteomes" id="UP000594260"/>
    </source>
</evidence>
<evidence type="ECO:0000256" key="5">
    <source>
        <dbReference type="ARBA" id="ARBA00022989"/>
    </source>
</evidence>
<evidence type="ECO:0000256" key="3">
    <source>
        <dbReference type="ARBA" id="ARBA00009300"/>
    </source>
</evidence>
<accession>A0A7M7MDF0</accession>
<reference evidence="18" key="1">
    <citation type="submission" date="2021-01" db="UniProtKB">
        <authorList>
            <consortium name="EnsemblMetazoa"/>
        </authorList>
    </citation>
    <scope>IDENTIFICATION</scope>
</reference>
<keyword evidence="6 17" id="KW-0472">Membrane</keyword>
<dbReference type="InParanoid" id="A0A7M7MDF0"/>
<evidence type="ECO:0000256" key="1">
    <source>
        <dbReference type="ARBA" id="ARBA00000923"/>
    </source>
</evidence>
<comment type="catalytic activity">
    <reaction evidence="16">
        <text>12-(9Z-hexadecenoyloxy)-octadecanoate + H2O = 12-hydroxyoctadecanoate + (9Z)-hexadecenoate + H(+)</text>
        <dbReference type="Rhea" id="RHEA:52072"/>
        <dbReference type="ChEBI" id="CHEBI:15377"/>
        <dbReference type="ChEBI" id="CHEBI:15378"/>
        <dbReference type="ChEBI" id="CHEBI:32372"/>
        <dbReference type="ChEBI" id="CHEBI:84201"/>
        <dbReference type="ChEBI" id="CHEBI:136312"/>
    </reaction>
    <physiologicalReaction direction="left-to-right" evidence="16">
        <dbReference type="Rhea" id="RHEA:52073"/>
    </physiologicalReaction>
</comment>
<dbReference type="Pfam" id="PF04750">
    <property type="entry name" value="Far-17a_AIG1"/>
    <property type="match status" value="1"/>
</dbReference>
<dbReference type="OMA" id="AFFPPWI"/>
<comment type="catalytic activity">
    <reaction evidence="8">
        <text>13-octadecanoyloxy-octadecanoate + H2O = 13-hydroxy-octadecanoate + octadecanoate + H(+)</text>
        <dbReference type="Rhea" id="RHEA:52084"/>
        <dbReference type="ChEBI" id="CHEBI:15377"/>
        <dbReference type="ChEBI" id="CHEBI:15378"/>
        <dbReference type="ChEBI" id="CHEBI:25629"/>
        <dbReference type="ChEBI" id="CHEBI:136304"/>
        <dbReference type="ChEBI" id="CHEBI:136335"/>
    </reaction>
    <physiologicalReaction direction="left-to-right" evidence="8">
        <dbReference type="Rhea" id="RHEA:52085"/>
    </physiologicalReaction>
</comment>
<organism evidence="18 19">
    <name type="scientific">Varroa destructor</name>
    <name type="common">Honeybee mite</name>
    <dbReference type="NCBI Taxonomy" id="109461"/>
    <lineage>
        <taxon>Eukaryota</taxon>
        <taxon>Metazoa</taxon>
        <taxon>Ecdysozoa</taxon>
        <taxon>Arthropoda</taxon>
        <taxon>Chelicerata</taxon>
        <taxon>Arachnida</taxon>
        <taxon>Acari</taxon>
        <taxon>Parasitiformes</taxon>
        <taxon>Mesostigmata</taxon>
        <taxon>Gamasina</taxon>
        <taxon>Dermanyssoidea</taxon>
        <taxon>Varroidae</taxon>
        <taxon>Varroa</taxon>
    </lineage>
</organism>
<feature type="transmembrane region" description="Helical" evidence="17">
    <location>
        <begin position="175"/>
        <end position="195"/>
    </location>
</feature>
<comment type="catalytic activity">
    <reaction evidence="11">
        <text>12-(9Z-octadecenoyloxy)-octadecanoate + H2O = 12-hydroxyoctadecanoate + (9Z)-octadecenoate + H(+)</text>
        <dbReference type="Rhea" id="RHEA:52060"/>
        <dbReference type="ChEBI" id="CHEBI:15377"/>
        <dbReference type="ChEBI" id="CHEBI:15378"/>
        <dbReference type="ChEBI" id="CHEBI:30823"/>
        <dbReference type="ChEBI" id="CHEBI:84201"/>
        <dbReference type="ChEBI" id="CHEBI:136302"/>
    </reaction>
    <physiologicalReaction direction="left-to-right" evidence="11">
        <dbReference type="Rhea" id="RHEA:52061"/>
    </physiologicalReaction>
</comment>
<evidence type="ECO:0000256" key="13">
    <source>
        <dbReference type="ARBA" id="ARBA00049221"/>
    </source>
</evidence>
<keyword evidence="4 17" id="KW-0812">Transmembrane</keyword>
<protein>
    <submittedName>
        <fullName evidence="18">Uncharacterized protein</fullName>
    </submittedName>
</protein>
<dbReference type="PANTHER" id="PTHR10989">
    <property type="entry name" value="ANDROGEN-INDUCED PROTEIN 1-RELATED"/>
    <property type="match status" value="1"/>
</dbReference>
<keyword evidence="5 17" id="KW-1133">Transmembrane helix</keyword>
<comment type="catalytic activity">
    <reaction evidence="13">
        <text>9-octadecanoyloxy-octadecanoate + H2O = 9-hydroxy-octadecanoate + octadecanoate + H(+)</text>
        <dbReference type="Rhea" id="RHEA:52096"/>
        <dbReference type="ChEBI" id="CHEBI:15377"/>
        <dbReference type="ChEBI" id="CHEBI:15378"/>
        <dbReference type="ChEBI" id="CHEBI:25629"/>
        <dbReference type="ChEBI" id="CHEBI:136286"/>
        <dbReference type="ChEBI" id="CHEBI:136373"/>
    </reaction>
    <physiologicalReaction direction="left-to-right" evidence="13">
        <dbReference type="Rhea" id="RHEA:52097"/>
    </physiologicalReaction>
</comment>
<dbReference type="FunCoup" id="A0A7M7MDF0">
    <property type="interactions" value="547"/>
</dbReference>
<evidence type="ECO:0000256" key="14">
    <source>
        <dbReference type="ARBA" id="ARBA00049296"/>
    </source>
</evidence>
<comment type="catalytic activity">
    <reaction evidence="12">
        <text>9-(9Z-octadecenoyloxy)-octadecanoate + H2O = 9-hydroxy-octadecanoate + (9Z)-octadecenoate + H(+)</text>
        <dbReference type="Rhea" id="RHEA:52048"/>
        <dbReference type="ChEBI" id="CHEBI:15377"/>
        <dbReference type="ChEBI" id="CHEBI:15378"/>
        <dbReference type="ChEBI" id="CHEBI:30823"/>
        <dbReference type="ChEBI" id="CHEBI:136282"/>
        <dbReference type="ChEBI" id="CHEBI:136286"/>
    </reaction>
    <physiologicalReaction direction="left-to-right" evidence="12">
        <dbReference type="Rhea" id="RHEA:52049"/>
    </physiologicalReaction>
</comment>
<comment type="catalytic activity">
    <reaction evidence="14">
        <text>13-(9Z-octadecenoyloxy)-octadecanoate + H2O = 13-hydroxy-octadecanoate + (9Z)-octadecenoate + H(+)</text>
        <dbReference type="Rhea" id="RHEA:52064"/>
        <dbReference type="ChEBI" id="CHEBI:15377"/>
        <dbReference type="ChEBI" id="CHEBI:15378"/>
        <dbReference type="ChEBI" id="CHEBI:30823"/>
        <dbReference type="ChEBI" id="CHEBI:136303"/>
        <dbReference type="ChEBI" id="CHEBI:136304"/>
    </reaction>
    <physiologicalReaction direction="left-to-right" evidence="14">
        <dbReference type="Rhea" id="RHEA:52065"/>
    </physiologicalReaction>
</comment>
<comment type="catalytic activity">
    <reaction evidence="15">
        <text>13-(9Z-hexadecenoyloxy)-octadecanoate + H2O = 13-hydroxy-octadecanoate + (9Z)-hexadecenoate + H(+)</text>
        <dbReference type="Rhea" id="RHEA:52076"/>
        <dbReference type="ChEBI" id="CHEBI:15377"/>
        <dbReference type="ChEBI" id="CHEBI:15378"/>
        <dbReference type="ChEBI" id="CHEBI:32372"/>
        <dbReference type="ChEBI" id="CHEBI:136304"/>
        <dbReference type="ChEBI" id="CHEBI:136315"/>
    </reaction>
    <physiologicalReaction direction="left-to-right" evidence="15">
        <dbReference type="Rhea" id="RHEA:52077"/>
    </physiologicalReaction>
</comment>
<dbReference type="AlphaFoldDB" id="A0A7M7MDF0"/>
<dbReference type="OrthoDB" id="1898221at2759"/>
<dbReference type="Proteomes" id="UP000594260">
    <property type="component" value="Unplaced"/>
</dbReference>
<evidence type="ECO:0000256" key="4">
    <source>
        <dbReference type="ARBA" id="ARBA00022692"/>
    </source>
</evidence>
<evidence type="ECO:0000256" key="12">
    <source>
        <dbReference type="ARBA" id="ARBA00048800"/>
    </source>
</evidence>
<comment type="catalytic activity">
    <reaction evidence="9">
        <text>9-hexadecanoyloxy-octadecanoate + H2O = 9-hydroxy-octadecanoate + hexadecanoate + H(+)</text>
        <dbReference type="Rhea" id="RHEA:52052"/>
        <dbReference type="ChEBI" id="CHEBI:7896"/>
        <dbReference type="ChEBI" id="CHEBI:15377"/>
        <dbReference type="ChEBI" id="CHEBI:15378"/>
        <dbReference type="ChEBI" id="CHEBI:83670"/>
        <dbReference type="ChEBI" id="CHEBI:136286"/>
    </reaction>
    <physiologicalReaction direction="left-to-right" evidence="9">
        <dbReference type="Rhea" id="RHEA:52053"/>
    </physiologicalReaction>
</comment>
<evidence type="ECO:0000313" key="18">
    <source>
        <dbReference type="EnsemblMetazoa" id="XP_022653901"/>
    </source>
</evidence>
<evidence type="ECO:0000256" key="16">
    <source>
        <dbReference type="ARBA" id="ARBA00049428"/>
    </source>
</evidence>
<name>A0A7M7MDF0_VARDE</name>
<dbReference type="RefSeq" id="XP_022653901.1">
    <property type="nucleotide sequence ID" value="XM_022798166.1"/>
</dbReference>